<evidence type="ECO:0008006" key="3">
    <source>
        <dbReference type="Google" id="ProtNLM"/>
    </source>
</evidence>
<gene>
    <name evidence="1" type="ORF">PsYK624_123820</name>
</gene>
<dbReference type="OrthoDB" id="2801112at2759"/>
<evidence type="ECO:0000313" key="2">
    <source>
        <dbReference type="Proteomes" id="UP000703269"/>
    </source>
</evidence>
<sequence>MLDESGQVLMSLEDPPSPLMDISFDVEPADLLREFEDKWRLKIYSVSAMKNLYEEVKASLQASPQPKLQTLCLLDLPPELLHLVMQLCGVDGARRLGATCHSLREVSVPYIYLERNLEIKFDPKWNEINGEDPKAVHDYIQALAASARDEFIGDVAFLLSRPDISERIETLIVSGWQYRYFDMAGWEPFDENVVEFLLPISVHIHDLIAASPNIKKLSLCFLVITQAMRECIITLKQLNELKVISSKVTGSANLPPSASALRNLTIRISDPLDLSAWTFMHALSDLRWLLLAGTKNGARILPPPEIVQSCNPFVTVQRAFIDGVQPMEQLDLAALFTSASLATDHRLPLVELKISMSYGIDDLVVDALLAALEGSALRYFVLDGTTYGEPQLIDEIAQKLPDLRSLTLIYRDSYRQTKGKAANWPRPTWEYARRLGRFRQLSHFGWNLDITPTTTPATMELMEDGYPDDWWEYIREDWLDPSTEVAKLLAAYCPSLEMVVFLDGLPYRFQKIVRSPQGDVSTEDSFSYWDYYARHNPLLRSWPVVERRDDA</sequence>
<proteinExistence type="predicted"/>
<accession>A0A9P3LIZ9</accession>
<dbReference type="AlphaFoldDB" id="A0A9P3LIZ9"/>
<evidence type="ECO:0000313" key="1">
    <source>
        <dbReference type="EMBL" id="GJE96189.1"/>
    </source>
</evidence>
<reference evidence="1 2" key="1">
    <citation type="submission" date="2021-08" db="EMBL/GenBank/DDBJ databases">
        <title>Draft Genome Sequence of Phanerochaete sordida strain YK-624.</title>
        <authorList>
            <person name="Mori T."/>
            <person name="Dohra H."/>
            <person name="Suzuki T."/>
            <person name="Kawagishi H."/>
            <person name="Hirai H."/>
        </authorList>
    </citation>
    <scope>NUCLEOTIDE SEQUENCE [LARGE SCALE GENOMIC DNA]</scope>
    <source>
        <strain evidence="1 2">YK-624</strain>
    </source>
</reference>
<dbReference type="SUPFAM" id="SSF52047">
    <property type="entry name" value="RNI-like"/>
    <property type="match status" value="1"/>
</dbReference>
<dbReference type="Gene3D" id="3.80.10.10">
    <property type="entry name" value="Ribonuclease Inhibitor"/>
    <property type="match status" value="1"/>
</dbReference>
<name>A0A9P3LIZ9_9APHY</name>
<dbReference type="InterPro" id="IPR032675">
    <property type="entry name" value="LRR_dom_sf"/>
</dbReference>
<comment type="caution">
    <text evidence="1">The sequence shown here is derived from an EMBL/GenBank/DDBJ whole genome shotgun (WGS) entry which is preliminary data.</text>
</comment>
<dbReference type="Proteomes" id="UP000703269">
    <property type="component" value="Unassembled WGS sequence"/>
</dbReference>
<dbReference type="EMBL" id="BPQB01000057">
    <property type="protein sequence ID" value="GJE96189.1"/>
    <property type="molecule type" value="Genomic_DNA"/>
</dbReference>
<organism evidence="1 2">
    <name type="scientific">Phanerochaete sordida</name>
    <dbReference type="NCBI Taxonomy" id="48140"/>
    <lineage>
        <taxon>Eukaryota</taxon>
        <taxon>Fungi</taxon>
        <taxon>Dikarya</taxon>
        <taxon>Basidiomycota</taxon>
        <taxon>Agaricomycotina</taxon>
        <taxon>Agaricomycetes</taxon>
        <taxon>Polyporales</taxon>
        <taxon>Phanerochaetaceae</taxon>
        <taxon>Phanerochaete</taxon>
    </lineage>
</organism>
<protein>
    <recommendedName>
        <fullName evidence="3">F-box domain-containing protein</fullName>
    </recommendedName>
</protein>
<keyword evidence="2" id="KW-1185">Reference proteome</keyword>